<evidence type="ECO:0000313" key="2">
    <source>
        <dbReference type="EMBL" id="CAA9426239.1"/>
    </source>
</evidence>
<feature type="non-terminal residue" evidence="2">
    <location>
        <position position="37"/>
    </location>
</feature>
<dbReference type="AlphaFoldDB" id="A0A6J4PZ48"/>
<accession>A0A6J4PZ48</accession>
<proteinExistence type="predicted"/>
<gene>
    <name evidence="2" type="ORF">AVDCRST_MAG15-2525</name>
</gene>
<dbReference type="EMBL" id="CADCUU010000377">
    <property type="protein sequence ID" value="CAA9426239.1"/>
    <property type="molecule type" value="Genomic_DNA"/>
</dbReference>
<name>A0A6J4PZ48_9RHOB</name>
<protein>
    <submittedName>
        <fullName evidence="2">Uncharacterized protein</fullName>
    </submittedName>
</protein>
<reference evidence="2" key="1">
    <citation type="submission" date="2020-02" db="EMBL/GenBank/DDBJ databases">
        <authorList>
            <person name="Meier V. D."/>
        </authorList>
    </citation>
    <scope>NUCLEOTIDE SEQUENCE</scope>
    <source>
        <strain evidence="2">AVDCRST_MAG15</strain>
    </source>
</reference>
<organism evidence="2">
    <name type="scientific">uncultured Rubellimicrobium sp</name>
    <dbReference type="NCBI Taxonomy" id="543078"/>
    <lineage>
        <taxon>Bacteria</taxon>
        <taxon>Pseudomonadati</taxon>
        <taxon>Pseudomonadota</taxon>
        <taxon>Alphaproteobacteria</taxon>
        <taxon>Rhodobacterales</taxon>
        <taxon>Roseobacteraceae</taxon>
        <taxon>Rubellimicrobium</taxon>
        <taxon>environmental samples</taxon>
    </lineage>
</organism>
<evidence type="ECO:0000256" key="1">
    <source>
        <dbReference type="SAM" id="MobiDB-lite"/>
    </source>
</evidence>
<feature type="non-terminal residue" evidence="2">
    <location>
        <position position="1"/>
    </location>
</feature>
<feature type="region of interest" description="Disordered" evidence="1">
    <location>
        <begin position="1"/>
        <end position="37"/>
    </location>
</feature>
<sequence>RPRRAADAPQRARRLLIAGDAGQGRGRPSGGPRRDGL</sequence>